<sequence>MPQKDFLSLSRSGQHKRRKSLQASIACLESDPSIQRETVCSEAGSTPPNDNNLLIDPPIDPSATNNVPFQLEELNSHECPSLFETYEYSSESDSDNDSDIVKQKLANWAVEHQIQNKALSALLVILNMHNCFQFPKDARTLLKTPRSIAVREIDPGYYYHFGFVYHITKLLDKVQENVSELLVQIGIDGLPLFKSSPGEFWPILGCIMNIKSLQKFIFPVGIYYGLKKPTTSSSFLDEFVTEAVDLSANGFLYKGKTILLKINSFVCDAPAKSFILGIKGHAGYASCTRCHQHGTRFENRTTFPQTNGLPRSHVGFINRDDEEYHVGDTPLIRIPDLDFVKSFPLDYLHVVCLGVVRTLLNTWVHGPAHSCKFPFGIINKVSSALISVSKFVPCEFSRKSRSLKELKRWKGTEYRLFLLYIGPVVLHVVKEMNHGHDIYSHFLSLSIAMRILLDARLCESYQEYARELLVTFVTNTKKLYGPQYLTHNFHALTHIADDADSFGSLENSSAFKFESFLQFFKKNMRKPEKPLQQIVNRIYEKEDSGHWLVKYGTQPSMGQVFRPHYEGPLHNDCDANQQYHGIHLSECVLSRAPADSFCILIDGSIAQVQNVIYSQKTEQMVVLCKKFTSKEPYFSRPYISSAHLYIFIVHDMGDNIEAVPLPEIVSKGIVLPHKEKLVFFPLLH</sequence>
<proteinExistence type="predicted"/>
<feature type="region of interest" description="Disordered" evidence="1">
    <location>
        <begin position="1"/>
        <end position="21"/>
    </location>
</feature>
<dbReference type="PANTHER" id="PTHR33053">
    <property type="entry name" value="PROTEIN, PUTATIVE-RELATED"/>
    <property type="match status" value="1"/>
</dbReference>
<name>A0A8D8QBH6_9HEMI</name>
<accession>A0A8D8QBH6</accession>
<dbReference type="AlphaFoldDB" id="A0A8D8QBH6"/>
<reference evidence="2" key="1">
    <citation type="submission" date="2021-05" db="EMBL/GenBank/DDBJ databases">
        <authorList>
            <person name="Alioto T."/>
            <person name="Alioto T."/>
            <person name="Gomez Garrido J."/>
        </authorList>
    </citation>
    <scope>NUCLEOTIDE SEQUENCE</scope>
</reference>
<evidence type="ECO:0000256" key="1">
    <source>
        <dbReference type="SAM" id="MobiDB-lite"/>
    </source>
</evidence>
<evidence type="ECO:0008006" key="3">
    <source>
        <dbReference type="Google" id="ProtNLM"/>
    </source>
</evidence>
<protein>
    <recommendedName>
        <fullName evidence="3">Transposase domain-containing protein</fullName>
    </recommendedName>
</protein>
<evidence type="ECO:0000313" key="2">
    <source>
        <dbReference type="EMBL" id="CAG6628719.1"/>
    </source>
</evidence>
<dbReference type="EMBL" id="HBUF01068673">
    <property type="protein sequence ID" value="CAG6628719.1"/>
    <property type="molecule type" value="Transcribed_RNA"/>
</dbReference>
<organism evidence="2">
    <name type="scientific">Cacopsylla melanoneura</name>
    <dbReference type="NCBI Taxonomy" id="428564"/>
    <lineage>
        <taxon>Eukaryota</taxon>
        <taxon>Metazoa</taxon>
        <taxon>Ecdysozoa</taxon>
        <taxon>Arthropoda</taxon>
        <taxon>Hexapoda</taxon>
        <taxon>Insecta</taxon>
        <taxon>Pterygota</taxon>
        <taxon>Neoptera</taxon>
        <taxon>Paraneoptera</taxon>
        <taxon>Hemiptera</taxon>
        <taxon>Sternorrhyncha</taxon>
        <taxon>Psylloidea</taxon>
        <taxon>Psyllidae</taxon>
        <taxon>Psyllinae</taxon>
        <taxon>Cacopsylla</taxon>
    </lineage>
</organism>
<dbReference type="PANTHER" id="PTHR33053:SF24">
    <property type="entry name" value="TRANSPOSASE DOMAIN-CONTAINING PROTEIN"/>
    <property type="match status" value="1"/>
</dbReference>